<feature type="non-terminal residue" evidence="1">
    <location>
        <position position="58"/>
    </location>
</feature>
<accession>A0A024TCL2</accession>
<dbReference type="RefSeq" id="XP_008879714.1">
    <property type="nucleotide sequence ID" value="XM_008881492.1"/>
</dbReference>
<organism evidence="1">
    <name type="scientific">Aphanomyces invadans</name>
    <dbReference type="NCBI Taxonomy" id="157072"/>
    <lineage>
        <taxon>Eukaryota</taxon>
        <taxon>Sar</taxon>
        <taxon>Stramenopiles</taxon>
        <taxon>Oomycota</taxon>
        <taxon>Saprolegniomycetes</taxon>
        <taxon>Saprolegniales</taxon>
        <taxon>Verrucalvaceae</taxon>
        <taxon>Aphanomyces</taxon>
    </lineage>
</organism>
<evidence type="ECO:0000313" key="1">
    <source>
        <dbReference type="EMBL" id="ETV91788.1"/>
    </source>
</evidence>
<dbReference type="AlphaFoldDB" id="A0A024TCL2"/>
<gene>
    <name evidence="1" type="ORF">H310_13844</name>
</gene>
<sequence length="58" mass="6615">MMMLVEGGHIAYNEFDSKDTMACLRSVQDYLFSRGFKRGHKKGQGQYGLTKEVVLARD</sequence>
<dbReference type="OrthoDB" id="75703at2759"/>
<reference evidence="1" key="1">
    <citation type="submission" date="2013-12" db="EMBL/GenBank/DDBJ databases">
        <title>The Genome Sequence of Aphanomyces invadans NJM9701.</title>
        <authorList>
            <consortium name="The Broad Institute Genomics Platform"/>
            <person name="Russ C."/>
            <person name="Tyler B."/>
            <person name="van West P."/>
            <person name="Dieguez-Uribeondo J."/>
            <person name="Young S.K."/>
            <person name="Zeng Q."/>
            <person name="Gargeya S."/>
            <person name="Fitzgerald M."/>
            <person name="Abouelleil A."/>
            <person name="Alvarado L."/>
            <person name="Chapman S.B."/>
            <person name="Gainer-Dewar J."/>
            <person name="Goldberg J."/>
            <person name="Griggs A."/>
            <person name="Gujja S."/>
            <person name="Hansen M."/>
            <person name="Howarth C."/>
            <person name="Imamovic A."/>
            <person name="Ireland A."/>
            <person name="Larimer J."/>
            <person name="McCowan C."/>
            <person name="Murphy C."/>
            <person name="Pearson M."/>
            <person name="Poon T.W."/>
            <person name="Priest M."/>
            <person name="Roberts A."/>
            <person name="Saif S."/>
            <person name="Shea T."/>
            <person name="Sykes S."/>
            <person name="Wortman J."/>
            <person name="Nusbaum C."/>
            <person name="Birren B."/>
        </authorList>
    </citation>
    <scope>NUCLEOTIDE SEQUENCE [LARGE SCALE GENOMIC DNA]</scope>
    <source>
        <strain evidence="1">NJM9701</strain>
    </source>
</reference>
<protein>
    <submittedName>
        <fullName evidence="1">Uncharacterized protein</fullName>
    </submittedName>
</protein>
<dbReference type="EMBL" id="KI914007">
    <property type="protein sequence ID" value="ETV91788.1"/>
    <property type="molecule type" value="Genomic_DNA"/>
</dbReference>
<proteinExistence type="predicted"/>
<name>A0A024TCL2_9STRA</name>
<dbReference type="GeneID" id="20090894"/>
<dbReference type="VEuPathDB" id="FungiDB:H310_13844"/>